<dbReference type="EMBL" id="JBEPLM010000009">
    <property type="protein sequence ID" value="MET3595314.1"/>
    <property type="molecule type" value="Genomic_DNA"/>
</dbReference>
<comment type="caution">
    <text evidence="1">The sequence shown here is derived from an EMBL/GenBank/DDBJ whole genome shotgun (WGS) entry which is preliminary data.</text>
</comment>
<evidence type="ECO:0000313" key="1">
    <source>
        <dbReference type="EMBL" id="MET3595314.1"/>
    </source>
</evidence>
<dbReference type="Proteomes" id="UP001549036">
    <property type="component" value="Unassembled WGS sequence"/>
</dbReference>
<proteinExistence type="predicted"/>
<organism evidence="1 2">
    <name type="scientific">Mesorhizobium shonense</name>
    <dbReference type="NCBI Taxonomy" id="1209948"/>
    <lineage>
        <taxon>Bacteria</taxon>
        <taxon>Pseudomonadati</taxon>
        <taxon>Pseudomonadota</taxon>
        <taxon>Alphaproteobacteria</taxon>
        <taxon>Hyphomicrobiales</taxon>
        <taxon>Phyllobacteriaceae</taxon>
        <taxon>Mesorhizobium</taxon>
    </lineage>
</organism>
<evidence type="ECO:0008006" key="3">
    <source>
        <dbReference type="Google" id="ProtNLM"/>
    </source>
</evidence>
<gene>
    <name evidence="1" type="ORF">ABID26_004726</name>
</gene>
<sequence>MIVALARKLIIALWRYLTQGLLPEGAMTKA</sequence>
<name>A0ABV2HY52_9HYPH</name>
<reference evidence="1 2" key="1">
    <citation type="submission" date="2024-06" db="EMBL/GenBank/DDBJ databases">
        <title>Genomic Encyclopedia of Type Strains, Phase IV (KMG-IV): sequencing the most valuable type-strain genomes for metagenomic binning, comparative biology and taxonomic classification.</title>
        <authorList>
            <person name="Goeker M."/>
        </authorList>
    </citation>
    <scope>NUCLEOTIDE SEQUENCE [LARGE SCALE GENOMIC DNA]</scope>
    <source>
        <strain evidence="1 2">DSM 29846</strain>
    </source>
</reference>
<accession>A0ABV2HY52</accession>
<protein>
    <recommendedName>
        <fullName evidence="3">Transposase</fullName>
    </recommendedName>
</protein>
<evidence type="ECO:0000313" key="2">
    <source>
        <dbReference type="Proteomes" id="UP001549036"/>
    </source>
</evidence>
<keyword evidence="2" id="KW-1185">Reference proteome</keyword>